<accession>A0A0E3BPV8</accession>
<dbReference type="AlphaFoldDB" id="A0A0E3BPV8"/>
<feature type="compositionally biased region" description="Polar residues" evidence="1">
    <location>
        <begin position="124"/>
        <end position="133"/>
    </location>
</feature>
<evidence type="ECO:0000256" key="1">
    <source>
        <dbReference type="SAM" id="MobiDB-lite"/>
    </source>
</evidence>
<comment type="caution">
    <text evidence="2">The sequence shown here is derived from an EMBL/GenBank/DDBJ whole genome shotgun (WGS) entry which is preliminary data.</text>
</comment>
<reference evidence="2 3" key="1">
    <citation type="submission" date="2013-09" db="EMBL/GenBank/DDBJ databases">
        <title>High correlation between genotypes and phenotypes of environmental bacteria Comamonas testosteroni strains.</title>
        <authorList>
            <person name="Liu L."/>
            <person name="Zhu W."/>
            <person name="Xia X."/>
            <person name="Xu B."/>
            <person name="Luo M."/>
            <person name="Wang G."/>
        </authorList>
    </citation>
    <scope>NUCLEOTIDE SEQUENCE [LARGE SCALE GENOMIC DNA]</scope>
    <source>
        <strain evidence="2 3">JL14</strain>
    </source>
</reference>
<protein>
    <submittedName>
        <fullName evidence="2">Uncharacterized protein</fullName>
    </submittedName>
</protein>
<feature type="compositionally biased region" description="Basic and acidic residues" evidence="1">
    <location>
        <begin position="113"/>
        <end position="122"/>
    </location>
</feature>
<evidence type="ECO:0000313" key="3">
    <source>
        <dbReference type="Proteomes" id="UP000029567"/>
    </source>
</evidence>
<dbReference type="RefSeq" id="WP_034377859.1">
    <property type="nucleotide sequence ID" value="NZ_AWTN01000026.1"/>
</dbReference>
<proteinExistence type="predicted"/>
<feature type="region of interest" description="Disordered" evidence="1">
    <location>
        <begin position="113"/>
        <end position="133"/>
    </location>
</feature>
<gene>
    <name evidence="2" type="ORF">P245_05010</name>
</gene>
<dbReference type="Proteomes" id="UP000029567">
    <property type="component" value="Unassembled WGS sequence"/>
</dbReference>
<dbReference type="EMBL" id="AWTN01000026">
    <property type="protein sequence ID" value="KGG97679.1"/>
    <property type="molecule type" value="Genomic_DNA"/>
</dbReference>
<sequence length="133" mass="14540">MFEFKVGRAHEILIQAMLQPLSIEPPSKTLAEIAREMGLIIEPINLTKGTYFGDVLGIDENQCLVKYRAGGAILLDLDEIPEGDISPQGGDQVSIQARLGLLKVAVKMSSRRAREEQKRLAGESHNSSHMGGQ</sequence>
<organism evidence="2 3">
    <name type="scientific">Comamonas thiooxydans</name>
    <dbReference type="NCBI Taxonomy" id="363952"/>
    <lineage>
        <taxon>Bacteria</taxon>
        <taxon>Pseudomonadati</taxon>
        <taxon>Pseudomonadota</taxon>
        <taxon>Betaproteobacteria</taxon>
        <taxon>Burkholderiales</taxon>
        <taxon>Comamonadaceae</taxon>
        <taxon>Comamonas</taxon>
    </lineage>
</organism>
<evidence type="ECO:0000313" key="2">
    <source>
        <dbReference type="EMBL" id="KGG97679.1"/>
    </source>
</evidence>
<name>A0A0E3BPV8_9BURK</name>